<evidence type="ECO:0008006" key="4">
    <source>
        <dbReference type="Google" id="ProtNLM"/>
    </source>
</evidence>
<evidence type="ECO:0000313" key="3">
    <source>
        <dbReference type="Proteomes" id="UP000831019"/>
    </source>
</evidence>
<feature type="region of interest" description="Disordered" evidence="1">
    <location>
        <begin position="43"/>
        <end position="70"/>
    </location>
</feature>
<sequence length="70" mass="7535">MADYDRTTGAPWSETDLDQLRILAAEGTSTSVIAVQLGRTEEAISHKSSQEGIKLTPASLNPYDPNTLDS</sequence>
<evidence type="ECO:0000256" key="1">
    <source>
        <dbReference type="SAM" id="MobiDB-lite"/>
    </source>
</evidence>
<proteinExistence type="predicted"/>
<organism evidence="2 3">
    <name type="scientific">Sulfitobacter dubius</name>
    <dbReference type="NCBI Taxonomy" id="218673"/>
    <lineage>
        <taxon>Bacteria</taxon>
        <taxon>Pseudomonadati</taxon>
        <taxon>Pseudomonadota</taxon>
        <taxon>Alphaproteobacteria</taxon>
        <taxon>Rhodobacterales</taxon>
        <taxon>Roseobacteraceae</taxon>
        <taxon>Sulfitobacter</taxon>
    </lineage>
</organism>
<name>A0ABY3ZNM0_9RHOB</name>
<evidence type="ECO:0000313" key="2">
    <source>
        <dbReference type="EMBL" id="UOA16216.1"/>
    </source>
</evidence>
<protein>
    <recommendedName>
        <fullName evidence="4">GcrA cell cycle regulator</fullName>
    </recommendedName>
</protein>
<reference evidence="3" key="1">
    <citation type="journal article" date="2022" name="Microorganisms">
        <title>Beyond the ABCs#Discovery of Three New Plasmid Types in Rhodobacterales (RepQ, RepY, RepW).</title>
        <authorList>
            <person name="Freese H.M."/>
            <person name="Ringel V."/>
            <person name="Overmann J."/>
            <person name="Petersen J."/>
        </authorList>
    </citation>
    <scope>NUCLEOTIDE SEQUENCE [LARGE SCALE GENOMIC DNA]</scope>
    <source>
        <strain evidence="3">DSM 109990</strain>
    </source>
</reference>
<dbReference type="Proteomes" id="UP000831019">
    <property type="component" value="Chromosome"/>
</dbReference>
<dbReference type="EMBL" id="CP085144">
    <property type="protein sequence ID" value="UOA16216.1"/>
    <property type="molecule type" value="Genomic_DNA"/>
</dbReference>
<gene>
    <name evidence="2" type="ORF">DSM109990_03083</name>
</gene>
<keyword evidence="3" id="KW-1185">Reference proteome</keyword>
<accession>A0ABY3ZNM0</accession>
<dbReference type="RefSeq" id="WP_243261617.1">
    <property type="nucleotide sequence ID" value="NZ_CP085144.1"/>
</dbReference>
<dbReference type="Gene3D" id="1.10.10.60">
    <property type="entry name" value="Homeodomain-like"/>
    <property type="match status" value="1"/>
</dbReference>